<dbReference type="InterPro" id="IPR041625">
    <property type="entry name" value="Beta-mannosidase_Ig"/>
</dbReference>
<feature type="domain" description="Beta-mannosidase Ig-fold" evidence="1">
    <location>
        <begin position="34"/>
        <end position="116"/>
    </location>
</feature>
<dbReference type="RefSeq" id="XP_019861979.1">
    <property type="nucleotide sequence ID" value="XM_020006420.1"/>
</dbReference>
<evidence type="ECO:0000259" key="1">
    <source>
        <dbReference type="Pfam" id="PF17753"/>
    </source>
</evidence>
<evidence type="ECO:0000313" key="3">
    <source>
        <dbReference type="Proteomes" id="UP000007879"/>
    </source>
</evidence>
<dbReference type="KEGG" id="aqu:109590524"/>
<dbReference type="Gene3D" id="2.60.40.10">
    <property type="entry name" value="Immunoglobulins"/>
    <property type="match status" value="1"/>
</dbReference>
<reference evidence="3" key="1">
    <citation type="journal article" date="2010" name="Nature">
        <title>The Amphimedon queenslandica genome and the evolution of animal complexity.</title>
        <authorList>
            <person name="Srivastava M."/>
            <person name="Simakov O."/>
            <person name="Chapman J."/>
            <person name="Fahey B."/>
            <person name="Gauthier M.E."/>
            <person name="Mitros T."/>
            <person name="Richards G.S."/>
            <person name="Conaco C."/>
            <person name="Dacre M."/>
            <person name="Hellsten U."/>
            <person name="Larroux C."/>
            <person name="Putnam N.H."/>
            <person name="Stanke M."/>
            <person name="Adamska M."/>
            <person name="Darling A."/>
            <person name="Degnan S.M."/>
            <person name="Oakley T.H."/>
            <person name="Plachetzki D.C."/>
            <person name="Zhai Y."/>
            <person name="Adamski M."/>
            <person name="Calcino A."/>
            <person name="Cummins S.F."/>
            <person name="Goodstein D.M."/>
            <person name="Harris C."/>
            <person name="Jackson D.J."/>
            <person name="Leys S.P."/>
            <person name="Shu S."/>
            <person name="Woodcroft B.J."/>
            <person name="Vervoort M."/>
            <person name="Kosik K.S."/>
            <person name="Manning G."/>
            <person name="Degnan B.M."/>
            <person name="Rokhsar D.S."/>
        </authorList>
    </citation>
    <scope>NUCLEOTIDE SEQUENCE [LARGE SCALE GENOMIC DNA]</scope>
</reference>
<dbReference type="GeneID" id="109590524"/>
<reference evidence="2" key="2">
    <citation type="submission" date="2024-06" db="UniProtKB">
        <authorList>
            <consortium name="EnsemblMetazoa"/>
        </authorList>
    </citation>
    <scope>IDENTIFICATION</scope>
</reference>
<dbReference type="EnsemblMetazoa" id="XM_020006420.1">
    <property type="protein sequence ID" value="XP_019861979.1"/>
    <property type="gene ID" value="LOC109590524"/>
</dbReference>
<name>A0AAN0JYJ2_AMPQE</name>
<proteinExistence type="predicted"/>
<dbReference type="InterPro" id="IPR036156">
    <property type="entry name" value="Beta-gal/glucu_dom_sf"/>
</dbReference>
<dbReference type="SUPFAM" id="SSF49303">
    <property type="entry name" value="beta-Galactosidase/glucuronidase domain"/>
    <property type="match status" value="1"/>
</dbReference>
<keyword evidence="3" id="KW-1185">Reference proteome</keyword>
<dbReference type="Proteomes" id="UP000007879">
    <property type="component" value="Unassembled WGS sequence"/>
</dbReference>
<sequence>MEMLIHIWITEDGSDNKILASTYFFLRNFTKANLPQAKITVSNMTSLSSNEVSFSLQSDAIAVYVMLDSGALEGYFSDNGFLMNPNKVYSMTFTSWTDITAEDATKNIQTKSLSDTYKATI</sequence>
<dbReference type="Pfam" id="PF17753">
    <property type="entry name" value="Ig_mannosidase"/>
    <property type="match status" value="1"/>
</dbReference>
<accession>A0AAN0JYJ2</accession>
<dbReference type="AlphaFoldDB" id="A0AAN0JYJ2"/>
<protein>
    <recommendedName>
        <fullName evidence="1">Beta-mannosidase Ig-fold domain-containing protein</fullName>
    </recommendedName>
</protein>
<evidence type="ECO:0000313" key="2">
    <source>
        <dbReference type="EnsemblMetazoa" id="XP_019861979.1"/>
    </source>
</evidence>
<dbReference type="InterPro" id="IPR013783">
    <property type="entry name" value="Ig-like_fold"/>
</dbReference>
<organism evidence="2 3">
    <name type="scientific">Amphimedon queenslandica</name>
    <name type="common">Sponge</name>
    <dbReference type="NCBI Taxonomy" id="400682"/>
    <lineage>
        <taxon>Eukaryota</taxon>
        <taxon>Metazoa</taxon>
        <taxon>Porifera</taxon>
        <taxon>Demospongiae</taxon>
        <taxon>Heteroscleromorpha</taxon>
        <taxon>Haplosclerida</taxon>
        <taxon>Niphatidae</taxon>
        <taxon>Amphimedon</taxon>
    </lineage>
</organism>